<dbReference type="InterPro" id="IPR021150">
    <property type="entry name" value="Ubiq_cyt_c_chap"/>
</dbReference>
<proteinExistence type="inferred from homology"/>
<evidence type="ECO:0000256" key="2">
    <source>
        <dbReference type="SAM" id="MobiDB-lite"/>
    </source>
</evidence>
<dbReference type="PANTHER" id="PTHR12184:SF1">
    <property type="entry name" value="UBIQUINOL-CYTOCHROME-C REDUCTASE COMPLEX ASSEMBLY FACTOR 1"/>
    <property type="match status" value="1"/>
</dbReference>
<sequence length="404" mass="46074">MPPPHDAAAALGRRALGAFRSSSLSLSTSSSSLRSKPSGVVVSSNAANPNASSNRFITIRANAVDILTHHRHNTNNTQRTTAQCCAFSSSSSTPPSSSLSTAPTDSVTTNLTVGDSESTNKSIFSKLWDKYSFEGQRKRIILGERLFRSAQYRANDPRWFTEGRIPYEFRPRHALLTMHVWFLHKRLLADRVDSHLALLVQVRACFDTSYHLLPRAVHRLTMLTSALNFLTLISQEELFDILWNDTRARIRAEGVNELTVNKHLKDAQQLTFLQCTHYDHAFQEFASDDKKRFEELAGVNWMYVLNKDEEAYNDQVKRLTLYVEYQFVNLLQGVPDDYFWEGRIPWGDLPEFANMKDNDGKEIEEMGDVPGLEMLPEPWVKTLTDAGVTYYWNTKTKETSWKKP</sequence>
<dbReference type="CDD" id="cd00201">
    <property type="entry name" value="WW"/>
    <property type="match status" value="1"/>
</dbReference>
<dbReference type="SUPFAM" id="SSF51045">
    <property type="entry name" value="WW domain"/>
    <property type="match status" value="1"/>
</dbReference>
<dbReference type="Pfam" id="PF00397">
    <property type="entry name" value="WW"/>
    <property type="match status" value="1"/>
</dbReference>
<evidence type="ECO:0000256" key="1">
    <source>
        <dbReference type="ARBA" id="ARBA00006407"/>
    </source>
</evidence>
<feature type="region of interest" description="Disordered" evidence="2">
    <location>
        <begin position="86"/>
        <end position="117"/>
    </location>
</feature>
<feature type="compositionally biased region" description="Low complexity" evidence="2">
    <location>
        <begin position="88"/>
        <end position="106"/>
    </location>
</feature>
<dbReference type="SMART" id="SM00456">
    <property type="entry name" value="WW"/>
    <property type="match status" value="1"/>
</dbReference>
<dbReference type="PANTHER" id="PTHR12184">
    <property type="entry name" value="UBIQUINOL-CYTOCHROME C REDUCTASE COMPLEX ASSEMBLY FACTOR 1 FAMILY MEMBER"/>
    <property type="match status" value="1"/>
</dbReference>
<dbReference type="PROSITE" id="PS50020">
    <property type="entry name" value="WW_DOMAIN_2"/>
    <property type="match status" value="1"/>
</dbReference>
<organism evidence="4 5">
    <name type="scientific">Discostella pseudostelligera</name>
    <dbReference type="NCBI Taxonomy" id="259834"/>
    <lineage>
        <taxon>Eukaryota</taxon>
        <taxon>Sar</taxon>
        <taxon>Stramenopiles</taxon>
        <taxon>Ochrophyta</taxon>
        <taxon>Bacillariophyta</taxon>
        <taxon>Coscinodiscophyceae</taxon>
        <taxon>Thalassiosirophycidae</taxon>
        <taxon>Stephanodiscales</taxon>
        <taxon>Stephanodiscaceae</taxon>
        <taxon>Discostella</taxon>
    </lineage>
</organism>
<evidence type="ECO:0000313" key="5">
    <source>
        <dbReference type="Proteomes" id="UP001530293"/>
    </source>
</evidence>
<comment type="caution">
    <text evidence="4">The sequence shown here is derived from an EMBL/GenBank/DDBJ whole genome shotgun (WGS) entry which is preliminary data.</text>
</comment>
<dbReference type="Pfam" id="PF03981">
    <property type="entry name" value="Ubiq_cyt_C_chap"/>
    <property type="match status" value="1"/>
</dbReference>
<protein>
    <recommendedName>
        <fullName evidence="3">WW domain-containing protein</fullName>
    </recommendedName>
</protein>
<keyword evidence="5" id="KW-1185">Reference proteome</keyword>
<dbReference type="Proteomes" id="UP001530293">
    <property type="component" value="Unassembled WGS sequence"/>
</dbReference>
<name>A0ABD3MFI3_9STRA</name>
<reference evidence="4 5" key="1">
    <citation type="submission" date="2024-10" db="EMBL/GenBank/DDBJ databases">
        <title>Updated reference genomes for cyclostephanoid diatoms.</title>
        <authorList>
            <person name="Roberts W.R."/>
            <person name="Alverson A.J."/>
        </authorList>
    </citation>
    <scope>NUCLEOTIDE SEQUENCE [LARGE SCALE GENOMIC DNA]</scope>
    <source>
        <strain evidence="4 5">AJA232-27</strain>
    </source>
</reference>
<dbReference type="EMBL" id="JALLBG020000130">
    <property type="protein sequence ID" value="KAL3762856.1"/>
    <property type="molecule type" value="Genomic_DNA"/>
</dbReference>
<dbReference type="InterPro" id="IPR036020">
    <property type="entry name" value="WW_dom_sf"/>
</dbReference>
<evidence type="ECO:0000313" key="4">
    <source>
        <dbReference type="EMBL" id="KAL3762856.1"/>
    </source>
</evidence>
<dbReference type="Gene3D" id="2.20.70.10">
    <property type="match status" value="1"/>
</dbReference>
<feature type="compositionally biased region" description="Polar residues" evidence="2">
    <location>
        <begin position="107"/>
        <end position="117"/>
    </location>
</feature>
<comment type="similarity">
    <text evidence="1">Belongs to the CBP3 family.</text>
</comment>
<evidence type="ECO:0000259" key="3">
    <source>
        <dbReference type="PROSITE" id="PS50020"/>
    </source>
</evidence>
<dbReference type="AlphaFoldDB" id="A0ABD3MFI3"/>
<dbReference type="InterPro" id="IPR001202">
    <property type="entry name" value="WW_dom"/>
</dbReference>
<dbReference type="PROSITE" id="PS01159">
    <property type="entry name" value="WW_DOMAIN_1"/>
    <property type="match status" value="1"/>
</dbReference>
<gene>
    <name evidence="4" type="ORF">ACHAWU_001003</name>
</gene>
<feature type="region of interest" description="Disordered" evidence="2">
    <location>
        <begin position="27"/>
        <end position="47"/>
    </location>
</feature>
<dbReference type="InterPro" id="IPR007129">
    <property type="entry name" value="Ubiqinol_cyt_c_chaperone_CPB3"/>
</dbReference>
<accession>A0ABD3MFI3</accession>
<feature type="domain" description="WW" evidence="3">
    <location>
        <begin position="373"/>
        <end position="404"/>
    </location>
</feature>